<protein>
    <submittedName>
        <fullName evidence="1">Uncharacterized protein</fullName>
    </submittedName>
</protein>
<dbReference type="AlphaFoldDB" id="X0VTD4"/>
<sequence>MISVRRELIVNKDAVNGVPLKWEQIGMLISIASIANQLERG</sequence>
<dbReference type="EMBL" id="BARS01039660">
    <property type="protein sequence ID" value="GAG21470.1"/>
    <property type="molecule type" value="Genomic_DNA"/>
</dbReference>
<comment type="caution">
    <text evidence="1">The sequence shown here is derived from an EMBL/GenBank/DDBJ whole genome shotgun (WGS) entry which is preliminary data.</text>
</comment>
<evidence type="ECO:0000313" key="1">
    <source>
        <dbReference type="EMBL" id="GAG21470.1"/>
    </source>
</evidence>
<name>X0VTD4_9ZZZZ</name>
<reference evidence="1" key="1">
    <citation type="journal article" date="2014" name="Front. Microbiol.">
        <title>High frequency of phylogenetically diverse reductive dehalogenase-homologous genes in deep subseafloor sedimentary metagenomes.</title>
        <authorList>
            <person name="Kawai M."/>
            <person name="Futagami T."/>
            <person name="Toyoda A."/>
            <person name="Takaki Y."/>
            <person name="Nishi S."/>
            <person name="Hori S."/>
            <person name="Arai W."/>
            <person name="Tsubouchi T."/>
            <person name="Morono Y."/>
            <person name="Uchiyama I."/>
            <person name="Ito T."/>
            <person name="Fujiyama A."/>
            <person name="Inagaki F."/>
            <person name="Takami H."/>
        </authorList>
    </citation>
    <scope>NUCLEOTIDE SEQUENCE</scope>
    <source>
        <strain evidence="1">Expedition CK06-06</strain>
    </source>
</reference>
<proteinExistence type="predicted"/>
<accession>X0VTD4</accession>
<organism evidence="1">
    <name type="scientific">marine sediment metagenome</name>
    <dbReference type="NCBI Taxonomy" id="412755"/>
    <lineage>
        <taxon>unclassified sequences</taxon>
        <taxon>metagenomes</taxon>
        <taxon>ecological metagenomes</taxon>
    </lineage>
</organism>
<gene>
    <name evidence="1" type="ORF">S01H1_60545</name>
</gene>